<dbReference type="AlphaFoldDB" id="A0A518HUS0"/>
<keyword evidence="2" id="KW-0418">Kinase</keyword>
<dbReference type="InterPro" id="IPR042095">
    <property type="entry name" value="SUMF_sf"/>
</dbReference>
<name>A0A518HUS0_9BACT</name>
<dbReference type="GO" id="GO:0004674">
    <property type="term" value="F:protein serine/threonine kinase activity"/>
    <property type="evidence" value="ECO:0007669"/>
    <property type="project" value="UniProtKB-EC"/>
</dbReference>
<dbReference type="KEGG" id="snep:Enr13x_44090"/>
<dbReference type="EMBL" id="CP037423">
    <property type="protein sequence ID" value="QDV44543.1"/>
    <property type="molecule type" value="Genomic_DNA"/>
</dbReference>
<dbReference type="PANTHER" id="PTHR23150:SF19">
    <property type="entry name" value="FORMYLGLYCINE-GENERATING ENZYME"/>
    <property type="match status" value="1"/>
</dbReference>
<protein>
    <submittedName>
        <fullName evidence="2">Serine/threonine-protein kinase pkn1</fullName>
        <ecNumber evidence="2">2.7.11.1</ecNumber>
    </submittedName>
</protein>
<reference evidence="2 3" key="1">
    <citation type="submission" date="2019-03" db="EMBL/GenBank/DDBJ databases">
        <title>Deep-cultivation of Planctomycetes and their phenomic and genomic characterization uncovers novel biology.</title>
        <authorList>
            <person name="Wiegand S."/>
            <person name="Jogler M."/>
            <person name="Boedeker C."/>
            <person name="Pinto D."/>
            <person name="Vollmers J."/>
            <person name="Rivas-Marin E."/>
            <person name="Kohn T."/>
            <person name="Peeters S.H."/>
            <person name="Heuer A."/>
            <person name="Rast P."/>
            <person name="Oberbeckmann S."/>
            <person name="Bunk B."/>
            <person name="Jeske O."/>
            <person name="Meyerdierks A."/>
            <person name="Storesund J.E."/>
            <person name="Kallscheuer N."/>
            <person name="Luecker S."/>
            <person name="Lage O.M."/>
            <person name="Pohl T."/>
            <person name="Merkel B.J."/>
            <person name="Hornburger P."/>
            <person name="Mueller R.-W."/>
            <person name="Bruemmer F."/>
            <person name="Labrenz M."/>
            <person name="Spormann A.M."/>
            <person name="Op den Camp H."/>
            <person name="Overmann J."/>
            <person name="Amann R."/>
            <person name="Jetten M.S.M."/>
            <person name="Mascher T."/>
            <person name="Medema M.H."/>
            <person name="Devos D.P."/>
            <person name="Kaster A.-K."/>
            <person name="Ovreas L."/>
            <person name="Rohde M."/>
            <person name="Galperin M.Y."/>
            <person name="Jogler C."/>
        </authorList>
    </citation>
    <scope>NUCLEOTIDE SEQUENCE [LARGE SCALE GENOMIC DNA]</scope>
    <source>
        <strain evidence="2 3">Enr13</strain>
    </source>
</reference>
<dbReference type="Pfam" id="PF03781">
    <property type="entry name" value="FGE-sulfatase"/>
    <property type="match status" value="1"/>
</dbReference>
<proteinExistence type="predicted"/>
<dbReference type="Proteomes" id="UP000319004">
    <property type="component" value="Chromosome"/>
</dbReference>
<evidence type="ECO:0000313" key="3">
    <source>
        <dbReference type="Proteomes" id="UP000319004"/>
    </source>
</evidence>
<dbReference type="InterPro" id="IPR051043">
    <property type="entry name" value="Sulfatase_Mod_Factor_Kinase"/>
</dbReference>
<dbReference type="InterPro" id="IPR016187">
    <property type="entry name" value="CTDL_fold"/>
</dbReference>
<gene>
    <name evidence="2" type="primary">pkn1_4</name>
    <name evidence="2" type="ORF">Enr13x_44090</name>
</gene>
<keyword evidence="3" id="KW-1185">Reference proteome</keyword>
<dbReference type="SUPFAM" id="SSF56436">
    <property type="entry name" value="C-type lectin-like"/>
    <property type="match status" value="1"/>
</dbReference>
<evidence type="ECO:0000259" key="1">
    <source>
        <dbReference type="Pfam" id="PF03781"/>
    </source>
</evidence>
<accession>A0A518HUS0</accession>
<sequence>MQPVVMVSWYAADAYSRWANGHDGAADGSERSYLPTEAQWEYAAAGAFDETERVDAEIHGRGETYELAGLPLPAVQQMFGQSRFGLRHMSGTIWHWCRDWFSPKLYSSKAATRHDPVAEVETGVRSERGGSWVGPIELCRLSYRRGRNPDARGRCLGFRCVGDVPS</sequence>
<keyword evidence="2" id="KW-0808">Transferase</keyword>
<evidence type="ECO:0000313" key="2">
    <source>
        <dbReference type="EMBL" id="QDV44543.1"/>
    </source>
</evidence>
<feature type="domain" description="Sulfatase-modifying factor enzyme-like" evidence="1">
    <location>
        <begin position="2"/>
        <end position="161"/>
    </location>
</feature>
<dbReference type="InterPro" id="IPR005532">
    <property type="entry name" value="SUMF_dom"/>
</dbReference>
<organism evidence="2 3">
    <name type="scientific">Stieleria neptunia</name>
    <dbReference type="NCBI Taxonomy" id="2527979"/>
    <lineage>
        <taxon>Bacteria</taxon>
        <taxon>Pseudomonadati</taxon>
        <taxon>Planctomycetota</taxon>
        <taxon>Planctomycetia</taxon>
        <taxon>Pirellulales</taxon>
        <taxon>Pirellulaceae</taxon>
        <taxon>Stieleria</taxon>
    </lineage>
</organism>
<dbReference type="GO" id="GO:0120147">
    <property type="term" value="F:formylglycine-generating oxidase activity"/>
    <property type="evidence" value="ECO:0007669"/>
    <property type="project" value="TreeGrafter"/>
</dbReference>
<dbReference type="PANTHER" id="PTHR23150">
    <property type="entry name" value="SULFATASE MODIFYING FACTOR 1, 2"/>
    <property type="match status" value="1"/>
</dbReference>
<dbReference type="Gene3D" id="3.90.1580.10">
    <property type="entry name" value="paralog of FGE (formylglycine-generating enzyme)"/>
    <property type="match status" value="1"/>
</dbReference>
<dbReference type="EC" id="2.7.11.1" evidence="2"/>